<reference evidence="3 4" key="1">
    <citation type="submission" date="2024-09" db="EMBL/GenBank/DDBJ databases">
        <authorList>
            <person name="Sun Q."/>
            <person name="Mori K."/>
        </authorList>
    </citation>
    <scope>NUCLEOTIDE SEQUENCE [LARGE SCALE GENOMIC DNA]</scope>
    <source>
        <strain evidence="3 4">TBRC 7907</strain>
    </source>
</reference>
<dbReference type="RefSeq" id="WP_377861098.1">
    <property type="nucleotide sequence ID" value="NZ_JBHLZU010000030.1"/>
</dbReference>
<gene>
    <name evidence="3" type="ORF">ACFFQA_33710</name>
</gene>
<dbReference type="Proteomes" id="UP001589693">
    <property type="component" value="Unassembled WGS sequence"/>
</dbReference>
<evidence type="ECO:0000256" key="2">
    <source>
        <dbReference type="SAM" id="Phobius"/>
    </source>
</evidence>
<evidence type="ECO:0000313" key="3">
    <source>
        <dbReference type="EMBL" id="MFB9908922.1"/>
    </source>
</evidence>
<evidence type="ECO:0008006" key="5">
    <source>
        <dbReference type="Google" id="ProtNLM"/>
    </source>
</evidence>
<accession>A0ABV6A6X6</accession>
<proteinExistence type="predicted"/>
<keyword evidence="2" id="KW-1133">Transmembrane helix</keyword>
<keyword evidence="4" id="KW-1185">Reference proteome</keyword>
<protein>
    <recommendedName>
        <fullName evidence="5">Ricin B lectin domain-containing protein</fullName>
    </recommendedName>
</protein>
<keyword evidence="2" id="KW-0472">Membrane</keyword>
<dbReference type="EMBL" id="JBHLZU010000030">
    <property type="protein sequence ID" value="MFB9908922.1"/>
    <property type="molecule type" value="Genomic_DNA"/>
</dbReference>
<keyword evidence="2" id="KW-0812">Transmembrane</keyword>
<name>A0ABV6A6X6_9PSEU</name>
<evidence type="ECO:0000256" key="1">
    <source>
        <dbReference type="SAM" id="MobiDB-lite"/>
    </source>
</evidence>
<feature type="region of interest" description="Disordered" evidence="1">
    <location>
        <begin position="1"/>
        <end position="44"/>
    </location>
</feature>
<organism evidence="3 4">
    <name type="scientific">Allokutzneria oryzae</name>
    <dbReference type="NCBI Taxonomy" id="1378989"/>
    <lineage>
        <taxon>Bacteria</taxon>
        <taxon>Bacillati</taxon>
        <taxon>Actinomycetota</taxon>
        <taxon>Actinomycetes</taxon>
        <taxon>Pseudonocardiales</taxon>
        <taxon>Pseudonocardiaceae</taxon>
        <taxon>Allokutzneria</taxon>
    </lineage>
</organism>
<feature type="transmembrane region" description="Helical" evidence="2">
    <location>
        <begin position="51"/>
        <end position="72"/>
    </location>
</feature>
<comment type="caution">
    <text evidence="3">The sequence shown here is derived from an EMBL/GenBank/DDBJ whole genome shotgun (WGS) entry which is preliminary data.</text>
</comment>
<sequence length="215" mass="22946">MTTPPSRPEPHDRPPGLGYSQQGRPAFTPQRPEQQGKPNFIPAPRTQKRPLWLRVAVPLAVLAMIVTGYVLLRGDAQKVSAGECVTLAGGGSNPTVSIVACEDPRATYKVAKKLDNSSGSCPEGDYIEYWERTRRSGGLKLCLMANAREGDCFTVTGSDQDTDLARAPCSQSGAIRIVKAHDGEADATLCGNPDAAWTYTEPAVTYCLGKPDAAA</sequence>
<evidence type="ECO:0000313" key="4">
    <source>
        <dbReference type="Proteomes" id="UP001589693"/>
    </source>
</evidence>